<keyword evidence="1" id="KW-0472">Membrane</keyword>
<organism evidence="2 3">
    <name type="scientific">Halobaculum gomorrense</name>
    <dbReference type="NCBI Taxonomy" id="43928"/>
    <lineage>
        <taxon>Archaea</taxon>
        <taxon>Methanobacteriati</taxon>
        <taxon>Methanobacteriota</taxon>
        <taxon>Stenosarchaea group</taxon>
        <taxon>Halobacteria</taxon>
        <taxon>Halobacteriales</taxon>
        <taxon>Haloferacaceae</taxon>
        <taxon>Halobaculum</taxon>
    </lineage>
</organism>
<dbReference type="EMBL" id="FQWV01000002">
    <property type="protein sequence ID" value="SHG79462.1"/>
    <property type="molecule type" value="Genomic_DNA"/>
</dbReference>
<accession>A0A1M5MQV9</accession>
<evidence type="ECO:0000313" key="2">
    <source>
        <dbReference type="EMBL" id="SHG79462.1"/>
    </source>
</evidence>
<gene>
    <name evidence="2" type="ORF">SAMN05443636_1100</name>
</gene>
<dbReference type="AlphaFoldDB" id="A0A1M5MQV9"/>
<evidence type="ECO:0000256" key="1">
    <source>
        <dbReference type="SAM" id="Phobius"/>
    </source>
</evidence>
<protein>
    <submittedName>
        <fullName evidence="2">Uncharacterized protein</fullName>
    </submittedName>
</protein>
<dbReference type="STRING" id="43928.SAMN05443636_1100"/>
<feature type="transmembrane region" description="Helical" evidence="1">
    <location>
        <begin position="6"/>
        <end position="24"/>
    </location>
</feature>
<sequence>MDLPTLLAISLGGAIVLWLIDALLGRLVAAAGKLEGFVDDDSDAATQRDHGEP</sequence>
<name>A0A1M5MQV9_9EURY</name>
<reference evidence="2 3" key="1">
    <citation type="submission" date="2016-11" db="EMBL/GenBank/DDBJ databases">
        <authorList>
            <person name="Jaros S."/>
            <person name="Januszkiewicz K."/>
            <person name="Wedrychowicz H."/>
        </authorList>
    </citation>
    <scope>NUCLEOTIDE SEQUENCE [LARGE SCALE GENOMIC DNA]</scope>
    <source>
        <strain evidence="2 3">DSM 9297</strain>
    </source>
</reference>
<keyword evidence="1" id="KW-0812">Transmembrane</keyword>
<evidence type="ECO:0000313" key="3">
    <source>
        <dbReference type="Proteomes" id="UP000184357"/>
    </source>
</evidence>
<proteinExistence type="predicted"/>
<dbReference type="Proteomes" id="UP000184357">
    <property type="component" value="Unassembled WGS sequence"/>
</dbReference>
<keyword evidence="3" id="KW-1185">Reference proteome</keyword>
<dbReference type="RefSeq" id="WP_159435736.1">
    <property type="nucleotide sequence ID" value="NZ_FQWV01000002.1"/>
</dbReference>
<keyword evidence="1" id="KW-1133">Transmembrane helix</keyword>